<comment type="subcellular location">
    <subcellularLocation>
        <location evidence="1">Cytoplasm</location>
        <location evidence="1">Cytoskeleton</location>
        <location evidence="1">Cilium axoneme</location>
    </subcellularLocation>
</comment>
<dbReference type="InterPro" id="IPR036400">
    <property type="entry name" value="Cyt_B5-like_heme/steroid_sf"/>
</dbReference>
<dbReference type="SMART" id="SM01117">
    <property type="entry name" value="Cyt-b5"/>
    <property type="match status" value="1"/>
</dbReference>
<accession>A0ABP0UF79</accession>
<evidence type="ECO:0000256" key="8">
    <source>
        <dbReference type="ARBA" id="ARBA00040649"/>
    </source>
</evidence>
<dbReference type="Gene3D" id="3.10.120.10">
    <property type="entry name" value="Cytochrome b5-like heme/steroid binding domain"/>
    <property type="match status" value="1"/>
</dbReference>
<evidence type="ECO:0000313" key="11">
    <source>
        <dbReference type="EMBL" id="CAK9220025.1"/>
    </source>
</evidence>
<evidence type="ECO:0000256" key="1">
    <source>
        <dbReference type="ARBA" id="ARBA00004430"/>
    </source>
</evidence>
<keyword evidence="6" id="KW-0206">Cytoskeleton</keyword>
<sequence>MKKWFTIEELAAHNSPFDCYVSIYGTVYDLTHLIPQNSRALSQPLLQMAGKDISHWFEPRTADMTTGVELLMEFDPQMQITTYCIPPKGKFIHFPPMYPCNDFNMEELPWWKDPDYMVGKLSERSRFVRIRNVMTEHTDLMEVPMEETINQLMERYVNLNAHALSYEALKLCTCDTHEGKVFVALDMNKSLEENGVFDESLEYGEMGMEINHLIPVMDVHYTDDLTVA</sequence>
<dbReference type="PANTHER" id="PTHR21281">
    <property type="entry name" value="CYTOCHROME B5 DOMAIN-CONTAINING PROTEIN 1"/>
    <property type="match status" value="1"/>
</dbReference>
<keyword evidence="4" id="KW-0479">Metal-binding</keyword>
<evidence type="ECO:0000256" key="9">
    <source>
        <dbReference type="ARBA" id="ARBA00046139"/>
    </source>
</evidence>
<dbReference type="SUPFAM" id="SSF55856">
    <property type="entry name" value="Cytochrome b5-like heme/steroid binding domain"/>
    <property type="match status" value="1"/>
</dbReference>
<feature type="domain" description="Cytochrome b5 heme-binding" evidence="10">
    <location>
        <begin position="2"/>
        <end position="84"/>
    </location>
</feature>
<evidence type="ECO:0000256" key="6">
    <source>
        <dbReference type="ARBA" id="ARBA00023212"/>
    </source>
</evidence>
<keyword evidence="3" id="KW-0349">Heme</keyword>
<organism evidence="11 12">
    <name type="scientific">Sphagnum troendelagicum</name>
    <dbReference type="NCBI Taxonomy" id="128251"/>
    <lineage>
        <taxon>Eukaryota</taxon>
        <taxon>Viridiplantae</taxon>
        <taxon>Streptophyta</taxon>
        <taxon>Embryophyta</taxon>
        <taxon>Bryophyta</taxon>
        <taxon>Sphagnophytina</taxon>
        <taxon>Sphagnopsida</taxon>
        <taxon>Sphagnales</taxon>
        <taxon>Sphagnaceae</taxon>
        <taxon>Sphagnum</taxon>
    </lineage>
</organism>
<evidence type="ECO:0000256" key="4">
    <source>
        <dbReference type="ARBA" id="ARBA00022723"/>
    </source>
</evidence>
<gene>
    <name evidence="11" type="ORF">CSSPTR1EN2_LOCUS15094</name>
</gene>
<protein>
    <recommendedName>
        <fullName evidence="8">Cytochrome b5 domain-containing protein 1</fullName>
    </recommendedName>
</protein>
<evidence type="ECO:0000313" key="12">
    <source>
        <dbReference type="Proteomes" id="UP001497512"/>
    </source>
</evidence>
<reference evidence="11" key="1">
    <citation type="submission" date="2024-02" db="EMBL/GenBank/DDBJ databases">
        <authorList>
            <consortium name="ELIXIR-Norway"/>
            <consortium name="Elixir Norway"/>
        </authorList>
    </citation>
    <scope>NUCLEOTIDE SEQUENCE</scope>
</reference>
<evidence type="ECO:0000256" key="5">
    <source>
        <dbReference type="ARBA" id="ARBA00023004"/>
    </source>
</evidence>
<keyword evidence="12" id="KW-1185">Reference proteome</keyword>
<comment type="function">
    <text evidence="9">Radial spoke stalk protein that binds heme under oxidizing conditions. Required for the coordinated beating of multiple cilia maybe by functioning in a redox signaling pathway.</text>
</comment>
<evidence type="ECO:0000256" key="2">
    <source>
        <dbReference type="ARBA" id="ARBA00022490"/>
    </source>
</evidence>
<evidence type="ECO:0000256" key="7">
    <source>
        <dbReference type="ARBA" id="ARBA00023273"/>
    </source>
</evidence>
<keyword evidence="7" id="KW-0966">Cell projection</keyword>
<dbReference type="EMBL" id="OZ019895">
    <property type="protein sequence ID" value="CAK9220025.1"/>
    <property type="molecule type" value="Genomic_DNA"/>
</dbReference>
<keyword evidence="5" id="KW-0408">Iron</keyword>
<dbReference type="PROSITE" id="PS50255">
    <property type="entry name" value="CYTOCHROME_B5_2"/>
    <property type="match status" value="1"/>
</dbReference>
<proteinExistence type="predicted"/>
<evidence type="ECO:0000256" key="3">
    <source>
        <dbReference type="ARBA" id="ARBA00022617"/>
    </source>
</evidence>
<dbReference type="InterPro" id="IPR052320">
    <property type="entry name" value="Cytochrome_b5_domain"/>
</dbReference>
<dbReference type="PANTHER" id="PTHR21281:SF0">
    <property type="entry name" value="CYTOCHROME B5 DOMAIN-CONTAINING PROTEIN 1"/>
    <property type="match status" value="1"/>
</dbReference>
<evidence type="ECO:0000259" key="10">
    <source>
        <dbReference type="PROSITE" id="PS50255"/>
    </source>
</evidence>
<dbReference type="InterPro" id="IPR001199">
    <property type="entry name" value="Cyt_B5-like_heme/steroid-bd"/>
</dbReference>
<dbReference type="Pfam" id="PF00173">
    <property type="entry name" value="Cyt-b5"/>
    <property type="match status" value="1"/>
</dbReference>
<dbReference type="Proteomes" id="UP001497512">
    <property type="component" value="Chromosome 3"/>
</dbReference>
<name>A0ABP0UF79_9BRYO</name>
<keyword evidence="2" id="KW-0963">Cytoplasm</keyword>